<accession>N0BHJ0</accession>
<comment type="subcellular location">
    <subcellularLocation>
        <location evidence="1">Membrane</location>
        <topology evidence="1">Multi-pass membrane protein</topology>
    </subcellularLocation>
</comment>
<gene>
    <name evidence="7" type="ORF">Asulf_01811</name>
</gene>
<evidence type="ECO:0000313" key="8">
    <source>
        <dbReference type="Proteomes" id="UP000013307"/>
    </source>
</evidence>
<dbReference type="HAMAP" id="MF_00445">
    <property type="entry name" value="NDH1_NuoN_1"/>
    <property type="match status" value="1"/>
</dbReference>
<evidence type="ECO:0000256" key="4">
    <source>
        <dbReference type="ARBA" id="ARBA00023136"/>
    </source>
</evidence>
<protein>
    <submittedName>
        <fullName evidence="7">Proton-translocating NADH-quinone oxidoreductase, chain N</fullName>
    </submittedName>
</protein>
<dbReference type="GO" id="GO:0008137">
    <property type="term" value="F:NADH dehydrogenase (ubiquinone) activity"/>
    <property type="evidence" value="ECO:0007669"/>
    <property type="project" value="InterPro"/>
</dbReference>
<dbReference type="PRINTS" id="PR01437">
    <property type="entry name" value="NUOXDRDTASE4"/>
</dbReference>
<feature type="transmembrane region" description="Helical" evidence="5">
    <location>
        <begin position="145"/>
        <end position="168"/>
    </location>
</feature>
<evidence type="ECO:0000256" key="3">
    <source>
        <dbReference type="ARBA" id="ARBA00022989"/>
    </source>
</evidence>
<dbReference type="KEGG" id="ast:Asulf_01811"/>
<dbReference type="InterPro" id="IPR003918">
    <property type="entry name" value="NADH_UbQ_OxRdtase"/>
</dbReference>
<evidence type="ECO:0000313" key="7">
    <source>
        <dbReference type="EMBL" id="AGK61782.1"/>
    </source>
</evidence>
<dbReference type="NCBIfam" id="TIGR01770">
    <property type="entry name" value="NDH_I_N"/>
    <property type="match status" value="1"/>
</dbReference>
<feature type="transmembrane region" description="Helical" evidence="5">
    <location>
        <begin position="93"/>
        <end position="109"/>
    </location>
</feature>
<dbReference type="PANTHER" id="PTHR22773">
    <property type="entry name" value="NADH DEHYDROGENASE"/>
    <property type="match status" value="1"/>
</dbReference>
<name>N0BHJ0_9EURY</name>
<evidence type="ECO:0000259" key="6">
    <source>
        <dbReference type="Pfam" id="PF00361"/>
    </source>
</evidence>
<feature type="domain" description="NADH:quinone oxidoreductase/Mrp antiporter transmembrane" evidence="6">
    <location>
        <begin position="110"/>
        <end position="404"/>
    </location>
</feature>
<dbReference type="InterPro" id="IPR010096">
    <property type="entry name" value="NADH-Q_OxRdtase_suN/2"/>
</dbReference>
<evidence type="ECO:0000256" key="5">
    <source>
        <dbReference type="SAM" id="Phobius"/>
    </source>
</evidence>
<dbReference type="InterPro" id="IPR001750">
    <property type="entry name" value="ND/Mrp_TM"/>
</dbReference>
<dbReference type="STRING" id="387631.Asulf_01811"/>
<feature type="transmembrane region" description="Helical" evidence="5">
    <location>
        <begin position="391"/>
        <end position="413"/>
    </location>
</feature>
<reference evidence="7 8" key="1">
    <citation type="journal article" date="2013" name="Genome Announc.">
        <title>Complete Genome Sequence of the Thermophilic and Facultatively Chemolithoautotrophic Sulfate Reducer Archaeoglobus sulfaticallidus Strain PM70-1T.</title>
        <authorList>
            <person name="Stokke R."/>
            <person name="Hocking W.P."/>
            <person name="Steinsbu B.O."/>
            <person name="Steen I.H."/>
        </authorList>
    </citation>
    <scope>NUCLEOTIDE SEQUENCE [LARGE SCALE GENOMIC DNA]</scope>
    <source>
        <strain evidence="7">PM70-1</strain>
    </source>
</reference>
<dbReference type="Pfam" id="PF00361">
    <property type="entry name" value="Proton_antipo_M"/>
    <property type="match status" value="1"/>
</dbReference>
<sequence length="469" mass="51464">MLTLIPLIATGIIPIFYIFPGLFLKKKRYFAFTSMILLTIAIIFTLIYWNAESEFYSLRITPFSQFFSLVFLTVALFVCLSSLNSVSRFEDEYYFLILLSTFGMMVVSMSSDFIMLFIAFEIASIATYALAGFEKGSEFSVEAAFKYFIFGGFSSALLLFGISIVYGYAGSVEIASITRMAEMEPTAYSTIGLVMIVAGFGFKSALVPFHMWAPDTYHGSPTPISALLASSAKKMGFAGMFKVMILMALAIKLEMYVLMAVIAVITMTLGNLAALMQESIKRMLAYSSIAHAGYISMAFAIFAISGMDMALAGAFLHVLSHAIATACAFVTVAYAGGYILDKADSFNSLGRRKPLIGISMSIILLSLAGIPPTLGFYSKFVLFLSAIEAKLLWLALIALLNSALSLYYYSKVIMRMFWKHEKMVEFIREKDKECTVVIVAGALILVVLGILAGPVTEWALSSARVLVLK</sequence>
<keyword evidence="8" id="KW-1185">Reference proteome</keyword>
<evidence type="ECO:0000256" key="2">
    <source>
        <dbReference type="ARBA" id="ARBA00022692"/>
    </source>
</evidence>
<feature type="transmembrane region" description="Helical" evidence="5">
    <location>
        <begin position="434"/>
        <end position="455"/>
    </location>
</feature>
<feature type="transmembrane region" description="Helical" evidence="5">
    <location>
        <begin position="310"/>
        <end position="334"/>
    </location>
</feature>
<feature type="transmembrane region" description="Helical" evidence="5">
    <location>
        <begin position="63"/>
        <end position="81"/>
    </location>
</feature>
<dbReference type="GO" id="GO:0042773">
    <property type="term" value="P:ATP synthesis coupled electron transport"/>
    <property type="evidence" value="ECO:0007669"/>
    <property type="project" value="InterPro"/>
</dbReference>
<evidence type="ECO:0000256" key="1">
    <source>
        <dbReference type="ARBA" id="ARBA00004141"/>
    </source>
</evidence>
<feature type="transmembrane region" description="Helical" evidence="5">
    <location>
        <begin position="29"/>
        <end position="51"/>
    </location>
</feature>
<dbReference type="AlphaFoldDB" id="N0BHJ0"/>
<feature type="transmembrane region" description="Helical" evidence="5">
    <location>
        <begin position="283"/>
        <end position="304"/>
    </location>
</feature>
<dbReference type="HOGENOM" id="CLU_007100_1_5_2"/>
<proteinExistence type="inferred from homology"/>
<dbReference type="GO" id="GO:0016020">
    <property type="term" value="C:membrane"/>
    <property type="evidence" value="ECO:0007669"/>
    <property type="project" value="UniProtKB-SubCell"/>
</dbReference>
<feature type="transmembrane region" description="Helical" evidence="5">
    <location>
        <begin position="6"/>
        <end position="24"/>
    </location>
</feature>
<feature type="transmembrane region" description="Helical" evidence="5">
    <location>
        <begin position="188"/>
        <end position="213"/>
    </location>
</feature>
<dbReference type="RefSeq" id="WP_015591380.1">
    <property type="nucleotide sequence ID" value="NC_021169.1"/>
</dbReference>
<dbReference type="eggNOG" id="arCOG01540">
    <property type="taxonomic scope" value="Archaea"/>
</dbReference>
<feature type="transmembrane region" description="Helical" evidence="5">
    <location>
        <begin position="355"/>
        <end position="371"/>
    </location>
</feature>
<dbReference type="EMBL" id="CP005290">
    <property type="protein sequence ID" value="AGK61782.1"/>
    <property type="molecule type" value="Genomic_DNA"/>
</dbReference>
<keyword evidence="4 5" id="KW-0472">Membrane</keyword>
<dbReference type="Proteomes" id="UP000013307">
    <property type="component" value="Chromosome"/>
</dbReference>
<keyword evidence="3 5" id="KW-1133">Transmembrane helix</keyword>
<dbReference type="GeneID" id="15393446"/>
<keyword evidence="2 5" id="KW-0812">Transmembrane</keyword>
<organism evidence="7 8">
    <name type="scientific">Archaeoglobus sulfaticallidus PM70-1</name>
    <dbReference type="NCBI Taxonomy" id="387631"/>
    <lineage>
        <taxon>Archaea</taxon>
        <taxon>Methanobacteriati</taxon>
        <taxon>Methanobacteriota</taxon>
        <taxon>Archaeoglobi</taxon>
        <taxon>Archaeoglobales</taxon>
        <taxon>Archaeoglobaceae</taxon>
        <taxon>Archaeoglobus</taxon>
    </lineage>
</organism>